<dbReference type="SUPFAM" id="SSF53448">
    <property type="entry name" value="Nucleotide-diphospho-sugar transferases"/>
    <property type="match status" value="1"/>
</dbReference>
<reference evidence="3" key="1">
    <citation type="journal article" date="2019" name="Int. J. Syst. Evol. Microbiol.">
        <title>The Global Catalogue of Microorganisms (GCM) 10K type strain sequencing project: providing services to taxonomists for standard genome sequencing and annotation.</title>
        <authorList>
            <consortium name="The Broad Institute Genomics Platform"/>
            <consortium name="The Broad Institute Genome Sequencing Center for Infectious Disease"/>
            <person name="Wu L."/>
            <person name="Ma J."/>
        </authorList>
    </citation>
    <scope>NUCLEOTIDE SEQUENCE [LARGE SCALE GENOMIC DNA]</scope>
    <source>
        <strain evidence="3">JCM 32105</strain>
    </source>
</reference>
<comment type="caution">
    <text evidence="2">The sequence shown here is derived from an EMBL/GenBank/DDBJ whole genome shotgun (WGS) entry which is preliminary data.</text>
</comment>
<dbReference type="PANTHER" id="PTHR43685:SF2">
    <property type="entry name" value="GLYCOSYLTRANSFERASE 2-LIKE DOMAIN-CONTAINING PROTEIN"/>
    <property type="match status" value="1"/>
</dbReference>
<dbReference type="Gene3D" id="3.90.550.10">
    <property type="entry name" value="Spore Coat Polysaccharide Biosynthesis Protein SpsA, Chain A"/>
    <property type="match status" value="1"/>
</dbReference>
<dbReference type="PANTHER" id="PTHR43685">
    <property type="entry name" value="GLYCOSYLTRANSFERASE"/>
    <property type="match status" value="1"/>
</dbReference>
<dbReference type="Proteomes" id="UP001500067">
    <property type="component" value="Unassembled WGS sequence"/>
</dbReference>
<dbReference type="CDD" id="cd00761">
    <property type="entry name" value="Glyco_tranf_GTA_type"/>
    <property type="match status" value="1"/>
</dbReference>
<dbReference type="EMBL" id="BAABFA010000011">
    <property type="protein sequence ID" value="GAA4466004.1"/>
    <property type="molecule type" value="Genomic_DNA"/>
</dbReference>
<dbReference type="RefSeq" id="WP_345082253.1">
    <property type="nucleotide sequence ID" value="NZ_BAABFA010000011.1"/>
</dbReference>
<name>A0ABP8NID5_9BACT</name>
<evidence type="ECO:0000313" key="2">
    <source>
        <dbReference type="EMBL" id="GAA4466004.1"/>
    </source>
</evidence>
<accession>A0ABP8NID5</accession>
<keyword evidence="3" id="KW-1185">Reference proteome</keyword>
<gene>
    <name evidence="2" type="ORF">GCM10023093_19280</name>
</gene>
<evidence type="ECO:0000259" key="1">
    <source>
        <dbReference type="Pfam" id="PF00535"/>
    </source>
</evidence>
<dbReference type="Pfam" id="PF00535">
    <property type="entry name" value="Glycos_transf_2"/>
    <property type="match status" value="1"/>
</dbReference>
<organism evidence="2 3">
    <name type="scientific">Nemorincola caseinilytica</name>
    <dbReference type="NCBI Taxonomy" id="2054315"/>
    <lineage>
        <taxon>Bacteria</taxon>
        <taxon>Pseudomonadati</taxon>
        <taxon>Bacteroidota</taxon>
        <taxon>Chitinophagia</taxon>
        <taxon>Chitinophagales</taxon>
        <taxon>Chitinophagaceae</taxon>
        <taxon>Nemorincola</taxon>
    </lineage>
</organism>
<feature type="domain" description="Glycosyltransferase 2-like" evidence="1">
    <location>
        <begin position="8"/>
        <end position="180"/>
    </location>
</feature>
<evidence type="ECO:0000313" key="3">
    <source>
        <dbReference type="Proteomes" id="UP001500067"/>
    </source>
</evidence>
<proteinExistence type="predicted"/>
<protein>
    <submittedName>
        <fullName evidence="2">Glycosyltransferase family 2 protein</fullName>
    </submittedName>
</protein>
<dbReference type="InterPro" id="IPR029044">
    <property type="entry name" value="Nucleotide-diphossugar_trans"/>
</dbReference>
<dbReference type="InterPro" id="IPR050834">
    <property type="entry name" value="Glycosyltransf_2"/>
</dbReference>
<sequence length="307" mass="34961">MQYPFKVSAVICSYNRARFIINAVDSLFAQDYDKRLYEVIVVDNNSTDETVQLLAAYKAAHPELNFSYYVETQQGVAYTRTRCAQEAKGEIVAYLDDDSTAQPGWLSSIASFFDAHPATWSVGGKITPRFLTGIPDWYSKYFFGLVGNFDQGPNIKKLTGARYPCGANMAFRKKVFDEIGYFNTDLGRKGKGLLANEEKDIYLRILAHHHDVHYLPHVAVLHSVEANKFDKAYVRRHSMGIGGGERLRLKGNAMALLLKFVEYMAKWGYAVVYGIGFLLRGQWSKFVMLERFRWWVIMGFLDPHGAE</sequence>
<dbReference type="InterPro" id="IPR001173">
    <property type="entry name" value="Glyco_trans_2-like"/>
</dbReference>